<reference evidence="1 2" key="1">
    <citation type="submission" date="2019-11" db="EMBL/GenBank/DDBJ databases">
        <title>Paenibacillus monticola sp. nov., a novel PGPR strain isolated from mountain sample in China.</title>
        <authorList>
            <person name="Zhao Q."/>
            <person name="Li H.-P."/>
            <person name="Zhang J.-L."/>
        </authorList>
    </citation>
    <scope>NUCLEOTIDE SEQUENCE [LARGE SCALE GENOMIC DNA]</scope>
    <source>
        <strain evidence="1 2">LC-T2</strain>
    </source>
</reference>
<dbReference type="Gene3D" id="3.40.190.10">
    <property type="entry name" value="Periplasmic binding protein-like II"/>
    <property type="match status" value="1"/>
</dbReference>
<evidence type="ECO:0000313" key="1">
    <source>
        <dbReference type="EMBL" id="MRN52075.1"/>
    </source>
</evidence>
<keyword evidence="2" id="KW-1185">Reference proteome</keyword>
<protein>
    <submittedName>
        <fullName evidence="1">Uncharacterized protein</fullName>
    </submittedName>
</protein>
<dbReference type="RefSeq" id="WP_154117065.1">
    <property type="nucleotide sequence ID" value="NZ_WJXB01000001.1"/>
</dbReference>
<dbReference type="AlphaFoldDB" id="A0A7X2L0G5"/>
<dbReference type="Proteomes" id="UP000463051">
    <property type="component" value="Unassembled WGS sequence"/>
</dbReference>
<proteinExistence type="predicted"/>
<comment type="caution">
    <text evidence="1">The sequence shown here is derived from an EMBL/GenBank/DDBJ whole genome shotgun (WGS) entry which is preliminary data.</text>
</comment>
<evidence type="ECO:0000313" key="2">
    <source>
        <dbReference type="Proteomes" id="UP000463051"/>
    </source>
</evidence>
<dbReference type="SUPFAM" id="SSF53850">
    <property type="entry name" value="Periplasmic binding protein-like II"/>
    <property type="match status" value="1"/>
</dbReference>
<organism evidence="1 2">
    <name type="scientific">Paenibacillus monticola</name>
    <dbReference type="NCBI Taxonomy" id="2666075"/>
    <lineage>
        <taxon>Bacteria</taxon>
        <taxon>Bacillati</taxon>
        <taxon>Bacillota</taxon>
        <taxon>Bacilli</taxon>
        <taxon>Bacillales</taxon>
        <taxon>Paenibacillaceae</taxon>
        <taxon>Paenibacillus</taxon>
    </lineage>
</organism>
<sequence>MNLGLHGNPISDQYLPKINVTLASGDLPDVTPVNATQLKQMVDSDQIEDMTELFCTAASSRLRLPEIMQKRNRSFGDGKRGFHYIQRAISF</sequence>
<gene>
    <name evidence="1" type="ORF">GJB61_03570</name>
</gene>
<accession>A0A7X2L0G5</accession>
<dbReference type="EMBL" id="WJXB01000001">
    <property type="protein sequence ID" value="MRN52075.1"/>
    <property type="molecule type" value="Genomic_DNA"/>
</dbReference>
<name>A0A7X2L0G5_9BACL</name>